<dbReference type="AlphaFoldDB" id="A0A7S1L6R4"/>
<protein>
    <submittedName>
        <fullName evidence="1">Uncharacterized protein</fullName>
    </submittedName>
</protein>
<reference evidence="1" key="1">
    <citation type="submission" date="2021-01" db="EMBL/GenBank/DDBJ databases">
        <authorList>
            <person name="Corre E."/>
            <person name="Pelletier E."/>
            <person name="Niang G."/>
            <person name="Scheremetjew M."/>
            <person name="Finn R."/>
            <person name="Kale V."/>
            <person name="Holt S."/>
            <person name="Cochrane G."/>
            <person name="Meng A."/>
            <person name="Brown T."/>
            <person name="Cohen L."/>
        </authorList>
    </citation>
    <scope>NUCLEOTIDE SEQUENCE</scope>
    <source>
        <strain evidence="1">CCAP 1951/1</strain>
    </source>
</reference>
<sequence length="149" mass="16042">MSTAITAWGIPKVMPRVASPGNYVAATHKESGATPKGLPWEASATHCRDLEDDDRSWTLTIGNMRVSESDDRGRDWASRSYSVSHPEFGNVSCADGRCRDPGQNHPFEVQGDKDAARKAVAEIAAHEGVTAAEVLAQLGMFGSIVARFL</sequence>
<organism evidence="1">
    <name type="scientific">Neobodo designis</name>
    <name type="common">Flagellated protozoan</name>
    <name type="synonym">Bodo designis</name>
    <dbReference type="NCBI Taxonomy" id="312471"/>
    <lineage>
        <taxon>Eukaryota</taxon>
        <taxon>Discoba</taxon>
        <taxon>Euglenozoa</taxon>
        <taxon>Kinetoplastea</taxon>
        <taxon>Metakinetoplastina</taxon>
        <taxon>Neobodonida</taxon>
        <taxon>Neobodo</taxon>
    </lineage>
</organism>
<gene>
    <name evidence="1" type="ORF">NDES1114_LOCUS4502</name>
</gene>
<name>A0A7S1L6R4_NEODS</name>
<evidence type="ECO:0000313" key="1">
    <source>
        <dbReference type="EMBL" id="CAD9095985.1"/>
    </source>
</evidence>
<accession>A0A7S1L6R4</accession>
<dbReference type="EMBL" id="HBGF01006622">
    <property type="protein sequence ID" value="CAD9095985.1"/>
    <property type="molecule type" value="Transcribed_RNA"/>
</dbReference>
<proteinExistence type="predicted"/>